<dbReference type="Pfam" id="PF13560">
    <property type="entry name" value="HTH_31"/>
    <property type="match status" value="1"/>
</dbReference>
<dbReference type="PROSITE" id="PS50943">
    <property type="entry name" value="HTH_CROC1"/>
    <property type="match status" value="1"/>
</dbReference>
<dbReference type="SMART" id="SM00530">
    <property type="entry name" value="HTH_XRE"/>
    <property type="match status" value="1"/>
</dbReference>
<dbReference type="Gene3D" id="1.10.260.40">
    <property type="entry name" value="lambda repressor-like DNA-binding domains"/>
    <property type="match status" value="1"/>
</dbReference>
<protein>
    <submittedName>
        <fullName evidence="2">Transcriptional regulator with XRE-family HTH domain</fullName>
    </submittedName>
</protein>
<dbReference type="Pfam" id="PF19054">
    <property type="entry name" value="DUF5753"/>
    <property type="match status" value="1"/>
</dbReference>
<dbReference type="InterPro" id="IPR043917">
    <property type="entry name" value="DUF5753"/>
</dbReference>
<evidence type="ECO:0000313" key="2">
    <source>
        <dbReference type="EMBL" id="MBB5998209.1"/>
    </source>
</evidence>
<dbReference type="RefSeq" id="WP_184634324.1">
    <property type="nucleotide sequence ID" value="NZ_BAABKT010000037.1"/>
</dbReference>
<evidence type="ECO:0000313" key="3">
    <source>
        <dbReference type="Proteomes" id="UP000578077"/>
    </source>
</evidence>
<dbReference type="Proteomes" id="UP000578077">
    <property type="component" value="Unassembled WGS sequence"/>
</dbReference>
<name>A0A841EA78_9ACTN</name>
<keyword evidence="3" id="KW-1185">Reference proteome</keyword>
<dbReference type="SUPFAM" id="SSF47413">
    <property type="entry name" value="lambda repressor-like DNA-binding domains"/>
    <property type="match status" value="1"/>
</dbReference>
<organism evidence="2 3">
    <name type="scientific">Streptomonospora salina</name>
    <dbReference type="NCBI Taxonomy" id="104205"/>
    <lineage>
        <taxon>Bacteria</taxon>
        <taxon>Bacillati</taxon>
        <taxon>Actinomycetota</taxon>
        <taxon>Actinomycetes</taxon>
        <taxon>Streptosporangiales</taxon>
        <taxon>Nocardiopsidaceae</taxon>
        <taxon>Streptomonospora</taxon>
    </lineage>
</organism>
<gene>
    <name evidence="2" type="ORF">HNR25_001960</name>
</gene>
<reference evidence="2 3" key="1">
    <citation type="submission" date="2020-08" db="EMBL/GenBank/DDBJ databases">
        <title>Sequencing the genomes of 1000 actinobacteria strains.</title>
        <authorList>
            <person name="Klenk H.-P."/>
        </authorList>
    </citation>
    <scope>NUCLEOTIDE SEQUENCE [LARGE SCALE GENOMIC DNA]</scope>
    <source>
        <strain evidence="2 3">DSM 44593</strain>
    </source>
</reference>
<dbReference type="InterPro" id="IPR001387">
    <property type="entry name" value="Cro/C1-type_HTH"/>
</dbReference>
<dbReference type="EMBL" id="JACHLY010000001">
    <property type="protein sequence ID" value="MBB5998209.1"/>
    <property type="molecule type" value="Genomic_DNA"/>
</dbReference>
<feature type="domain" description="HTH cro/C1-type" evidence="1">
    <location>
        <begin position="18"/>
        <end position="73"/>
    </location>
</feature>
<evidence type="ECO:0000259" key="1">
    <source>
        <dbReference type="PROSITE" id="PS50943"/>
    </source>
</evidence>
<proteinExistence type="predicted"/>
<accession>A0A841EA78</accession>
<sequence length="284" mass="32372">MADRHSPTVRRRRLSAELKRLREEANMTAEQVGDRLDWSRGRLTNMELNKWKRPDPVIVRALADLYGASEEVREGLVTLARQSREKGWWARYGDVFTDSYVGFEAEASVISTYQSMVIHGLLQTREYAAASDRAVHAKDASATERAAEARMERQEIMDRDDAPRLWAVIDESVLLRPAGGRDVMRAQIEKLIQISEEANTIKVQVLPLEVGLHPGIAGAFTILDFPNPVDPSVVYIENRTDGLYLEEPPEVETYRDAWDDIRVMALHPEASATRMRDLLRTHYE</sequence>
<dbReference type="InterPro" id="IPR010982">
    <property type="entry name" value="Lambda_DNA-bd_dom_sf"/>
</dbReference>
<dbReference type="GO" id="GO:0003677">
    <property type="term" value="F:DNA binding"/>
    <property type="evidence" value="ECO:0007669"/>
    <property type="project" value="InterPro"/>
</dbReference>
<dbReference type="AlphaFoldDB" id="A0A841EA78"/>
<dbReference type="CDD" id="cd00093">
    <property type="entry name" value="HTH_XRE"/>
    <property type="match status" value="1"/>
</dbReference>
<comment type="caution">
    <text evidence="2">The sequence shown here is derived from an EMBL/GenBank/DDBJ whole genome shotgun (WGS) entry which is preliminary data.</text>
</comment>